<feature type="region of interest" description="Disordered" evidence="1">
    <location>
        <begin position="271"/>
        <end position="295"/>
    </location>
</feature>
<dbReference type="HOGENOM" id="CLU_033739_0_0_1"/>
<dbReference type="AlphaFoldDB" id="A0A0C2YUD9"/>
<feature type="compositionally biased region" description="Low complexity" evidence="1">
    <location>
        <begin position="611"/>
        <end position="620"/>
    </location>
</feature>
<dbReference type="OrthoDB" id="3222669at2759"/>
<reference evidence="4" key="2">
    <citation type="submission" date="2015-01" db="EMBL/GenBank/DDBJ databases">
        <title>Evolutionary Origins and Diversification of the Mycorrhizal Mutualists.</title>
        <authorList>
            <consortium name="DOE Joint Genome Institute"/>
            <consortium name="Mycorrhizal Genomics Consortium"/>
            <person name="Kohler A."/>
            <person name="Kuo A."/>
            <person name="Nagy L.G."/>
            <person name="Floudas D."/>
            <person name="Copeland A."/>
            <person name="Barry K.W."/>
            <person name="Cichocki N."/>
            <person name="Veneault-Fourrey C."/>
            <person name="LaButti K."/>
            <person name="Lindquist E.A."/>
            <person name="Lipzen A."/>
            <person name="Lundell T."/>
            <person name="Morin E."/>
            <person name="Murat C."/>
            <person name="Riley R."/>
            <person name="Ohm R."/>
            <person name="Sun H."/>
            <person name="Tunlid A."/>
            <person name="Henrissat B."/>
            <person name="Grigoriev I.V."/>
            <person name="Hibbett D.S."/>
            <person name="Martin F."/>
        </authorList>
    </citation>
    <scope>NUCLEOTIDE SEQUENCE [LARGE SCALE GENOMIC DNA]</scope>
    <source>
        <strain evidence="4">Foug A</strain>
    </source>
</reference>
<feature type="transmembrane region" description="Helical" evidence="2">
    <location>
        <begin position="20"/>
        <end position="45"/>
    </location>
</feature>
<dbReference type="InParanoid" id="A0A0C2YUD9"/>
<feature type="compositionally biased region" description="Low complexity" evidence="1">
    <location>
        <begin position="407"/>
        <end position="428"/>
    </location>
</feature>
<feature type="region of interest" description="Disordered" evidence="1">
    <location>
        <begin position="611"/>
        <end position="630"/>
    </location>
</feature>
<evidence type="ECO:0000256" key="1">
    <source>
        <dbReference type="SAM" id="MobiDB-lite"/>
    </source>
</evidence>
<proteinExistence type="predicted"/>
<dbReference type="EMBL" id="KN822185">
    <property type="protein sequence ID" value="KIM53273.1"/>
    <property type="molecule type" value="Genomic_DNA"/>
</dbReference>
<gene>
    <name evidence="3" type="ORF">SCLCIDRAFT_455246</name>
</gene>
<feature type="region of interest" description="Disordered" evidence="1">
    <location>
        <begin position="147"/>
        <end position="183"/>
    </location>
</feature>
<protein>
    <submittedName>
        <fullName evidence="3">Uncharacterized protein</fullName>
    </submittedName>
</protein>
<sequence length="630" mass="66679">MVRYFLAFATVTYHTQCVFSLALGIVSAIAVAATIVTITLPLFHGSACVHSCRQMRSLLRACFLSLILLASATNLALVVIWRPNNRCAWDIDISWYLSAVDPPATRCDPATFTMWIIAAVLRLLLTSILIVLFMYILRAYRTARHPSQREIQRRGRSHRPMVSPSDPENVSPTKTSQPSTSSLLTSKRTFSFSTLIRPSHKQLRRSSSTLAPSDSSGTLVPSLSHTGTAQSSPPNNASSSKCGMPSAYRPTVGWFSNGGISSANQKANLSNVNRGSSAHRGASDGHGNPDHDGADVDVAVYGMSEKHQLEEAVTPKSRILRRTSRFSNWLPPAASSRSEKISVDKAYLADGIRFHGASLKAKVAGASGAYDDSDVDSVSSSDQTSDPGIPSYAYGYGAPGSSYPYLNLYNPPPSAQHSGPSSSASVESTQDKPSSHSSVSDVSDFEDDRDEFVPMMGRYVRRMRTIESLGSREVSTLGGAKSLHLSTAGSRSPSLMIGSVSSCMGGLSSTNGSQLSPLQLSLSSSAPSASMPLSNSECTSGSSTGKSCSTTYLSLSGGSSIGGTGTEAISGMGARVRVTERGELIIIPDSASASGTSSPISFGRRYWTASSGQSAHSGQSLPATMEEGRF</sequence>
<evidence type="ECO:0000313" key="4">
    <source>
        <dbReference type="Proteomes" id="UP000053989"/>
    </source>
</evidence>
<organism evidence="3 4">
    <name type="scientific">Scleroderma citrinum Foug A</name>
    <dbReference type="NCBI Taxonomy" id="1036808"/>
    <lineage>
        <taxon>Eukaryota</taxon>
        <taxon>Fungi</taxon>
        <taxon>Dikarya</taxon>
        <taxon>Basidiomycota</taxon>
        <taxon>Agaricomycotina</taxon>
        <taxon>Agaricomycetes</taxon>
        <taxon>Agaricomycetidae</taxon>
        <taxon>Boletales</taxon>
        <taxon>Sclerodermatineae</taxon>
        <taxon>Sclerodermataceae</taxon>
        <taxon>Scleroderma</taxon>
    </lineage>
</organism>
<evidence type="ECO:0000256" key="2">
    <source>
        <dbReference type="SAM" id="Phobius"/>
    </source>
</evidence>
<name>A0A0C2YUD9_9AGAM</name>
<feature type="region of interest" description="Disordered" evidence="1">
    <location>
        <begin position="195"/>
        <end position="244"/>
    </location>
</feature>
<feature type="compositionally biased region" description="Polar residues" evidence="1">
    <location>
        <begin position="205"/>
        <end position="228"/>
    </location>
</feature>
<dbReference type="Proteomes" id="UP000053989">
    <property type="component" value="Unassembled WGS sequence"/>
</dbReference>
<dbReference type="STRING" id="1036808.A0A0C2YUD9"/>
<feature type="compositionally biased region" description="Low complexity" evidence="1">
    <location>
        <begin position="171"/>
        <end position="183"/>
    </location>
</feature>
<feature type="region of interest" description="Disordered" evidence="1">
    <location>
        <begin position="523"/>
        <end position="546"/>
    </location>
</feature>
<feature type="compositionally biased region" description="Basic and acidic residues" evidence="1">
    <location>
        <begin position="281"/>
        <end position="294"/>
    </location>
</feature>
<keyword evidence="2" id="KW-0812">Transmembrane</keyword>
<feature type="transmembrane region" description="Helical" evidence="2">
    <location>
        <begin position="112"/>
        <end position="137"/>
    </location>
</feature>
<feature type="compositionally biased region" description="Low complexity" evidence="1">
    <location>
        <begin position="229"/>
        <end position="240"/>
    </location>
</feature>
<feature type="transmembrane region" description="Helical" evidence="2">
    <location>
        <begin position="57"/>
        <end position="81"/>
    </location>
</feature>
<evidence type="ECO:0000313" key="3">
    <source>
        <dbReference type="EMBL" id="KIM53273.1"/>
    </source>
</evidence>
<reference evidence="3 4" key="1">
    <citation type="submission" date="2014-04" db="EMBL/GenBank/DDBJ databases">
        <authorList>
            <consortium name="DOE Joint Genome Institute"/>
            <person name="Kuo A."/>
            <person name="Kohler A."/>
            <person name="Nagy L.G."/>
            <person name="Floudas D."/>
            <person name="Copeland A."/>
            <person name="Barry K.W."/>
            <person name="Cichocki N."/>
            <person name="Veneault-Fourrey C."/>
            <person name="LaButti K."/>
            <person name="Lindquist E.A."/>
            <person name="Lipzen A."/>
            <person name="Lundell T."/>
            <person name="Morin E."/>
            <person name="Murat C."/>
            <person name="Sun H."/>
            <person name="Tunlid A."/>
            <person name="Henrissat B."/>
            <person name="Grigoriev I.V."/>
            <person name="Hibbett D.S."/>
            <person name="Martin F."/>
            <person name="Nordberg H.P."/>
            <person name="Cantor M.N."/>
            <person name="Hua S.X."/>
        </authorList>
    </citation>
    <scope>NUCLEOTIDE SEQUENCE [LARGE SCALE GENOMIC DNA]</scope>
    <source>
        <strain evidence="3 4">Foug A</strain>
    </source>
</reference>
<accession>A0A0C2YUD9</accession>
<feature type="region of interest" description="Disordered" evidence="1">
    <location>
        <begin position="407"/>
        <end position="448"/>
    </location>
</feature>
<keyword evidence="2" id="KW-1133">Transmembrane helix</keyword>
<keyword evidence="4" id="KW-1185">Reference proteome</keyword>
<keyword evidence="2" id="KW-0472">Membrane</keyword>
<feature type="region of interest" description="Disordered" evidence="1">
    <location>
        <begin position="368"/>
        <end position="393"/>
    </location>
</feature>